<reference evidence="1 2" key="1">
    <citation type="submission" date="2007-04" db="EMBL/GenBank/DDBJ databases">
        <authorList>
            <person name="Fulton L."/>
            <person name="Clifton S."/>
            <person name="Fulton B."/>
            <person name="Xu J."/>
            <person name="Minx P."/>
            <person name="Pepin K.H."/>
            <person name="Johnson M."/>
            <person name="Thiruvilangam P."/>
            <person name="Bhonagiri V."/>
            <person name="Nash W.E."/>
            <person name="Mardis E.R."/>
            <person name="Wilson R.K."/>
        </authorList>
    </citation>
    <scope>NUCLEOTIDE SEQUENCE [LARGE SCALE GENOMIC DNA]</scope>
    <source>
        <strain evidence="1 2">ATCC 29149</strain>
    </source>
</reference>
<protein>
    <submittedName>
        <fullName evidence="1">Uncharacterized protein</fullName>
    </submittedName>
</protein>
<evidence type="ECO:0000313" key="2">
    <source>
        <dbReference type="Proteomes" id="UP000004410"/>
    </source>
</evidence>
<proteinExistence type="predicted"/>
<organism evidence="1 2">
    <name type="scientific">Mediterraneibacter gnavus (strain ATCC 29149 / DSM 114966 / JCM 6515 / VPI C7-9)</name>
    <name type="common">Ruminococcus gnavus</name>
    <dbReference type="NCBI Taxonomy" id="411470"/>
    <lineage>
        <taxon>Bacteria</taxon>
        <taxon>Bacillati</taxon>
        <taxon>Bacillota</taxon>
        <taxon>Clostridia</taxon>
        <taxon>Lachnospirales</taxon>
        <taxon>Lachnospiraceae</taxon>
        <taxon>Mediterraneibacter</taxon>
    </lineage>
</organism>
<comment type="caution">
    <text evidence="1">The sequence shown here is derived from an EMBL/GenBank/DDBJ whole genome shotgun (WGS) entry which is preliminary data.</text>
</comment>
<sequence length="46" mass="5686">MFIYTEYYITLCEWLQYKKAGKERKLWKLITKQSDSVLKLQELKRA</sequence>
<name>A7B4F0_MEDG7</name>
<accession>A7B4F0</accession>
<gene>
    <name evidence="1" type="ORF">RUMGNA_02434</name>
</gene>
<reference evidence="1 2" key="2">
    <citation type="submission" date="2007-06" db="EMBL/GenBank/DDBJ databases">
        <title>Draft genome sequence of Ruminococcus gnavus (ATCC 29149).</title>
        <authorList>
            <person name="Sudarsanam P."/>
            <person name="Ley R."/>
            <person name="Guruge J."/>
            <person name="Turnbaugh P.J."/>
            <person name="Mahowald M."/>
            <person name="Liep D."/>
            <person name="Gordon J."/>
        </authorList>
    </citation>
    <scope>NUCLEOTIDE SEQUENCE [LARGE SCALE GENOMIC DNA]</scope>
    <source>
        <strain evidence="1 2">ATCC 29149</strain>
    </source>
</reference>
<dbReference type="EMBL" id="AAYG02000018">
    <property type="protein sequence ID" value="EDN77227.1"/>
    <property type="molecule type" value="Genomic_DNA"/>
</dbReference>
<dbReference type="AlphaFoldDB" id="A7B4F0"/>
<dbReference type="PaxDb" id="411470-RUMGNA_02434"/>
<evidence type="ECO:0000313" key="1">
    <source>
        <dbReference type="EMBL" id="EDN77227.1"/>
    </source>
</evidence>
<dbReference type="Proteomes" id="UP000004410">
    <property type="component" value="Unassembled WGS sequence"/>
</dbReference>